<feature type="region of interest" description="Disordered" evidence="4">
    <location>
        <begin position="1"/>
        <end position="40"/>
    </location>
</feature>
<evidence type="ECO:0000256" key="3">
    <source>
        <dbReference type="ARBA" id="ARBA00022679"/>
    </source>
</evidence>
<dbReference type="CDD" id="cd06442">
    <property type="entry name" value="DPM1_like"/>
    <property type="match status" value="1"/>
</dbReference>
<evidence type="ECO:0000256" key="1">
    <source>
        <dbReference type="ARBA" id="ARBA00006739"/>
    </source>
</evidence>
<evidence type="ECO:0000313" key="6">
    <source>
        <dbReference type="EMBL" id="MBB5137003.1"/>
    </source>
</evidence>
<dbReference type="EC" id="2.4.1.83" evidence="6"/>
<evidence type="ECO:0000313" key="7">
    <source>
        <dbReference type="Proteomes" id="UP000578449"/>
    </source>
</evidence>
<dbReference type="GO" id="GO:0016020">
    <property type="term" value="C:membrane"/>
    <property type="evidence" value="ECO:0007669"/>
    <property type="project" value="GOC"/>
</dbReference>
<feature type="domain" description="Glycosyltransferase 2-like" evidence="5">
    <location>
        <begin position="57"/>
        <end position="227"/>
    </location>
</feature>
<dbReference type="GO" id="GO:0004582">
    <property type="term" value="F:dolichyl-phosphate beta-D-mannosyltransferase activity"/>
    <property type="evidence" value="ECO:0007669"/>
    <property type="project" value="UniProtKB-EC"/>
</dbReference>
<dbReference type="InterPro" id="IPR029044">
    <property type="entry name" value="Nucleotide-diphossugar_trans"/>
</dbReference>
<organism evidence="6 7">
    <name type="scientific">Thermocatellispora tengchongensis</name>
    <dbReference type="NCBI Taxonomy" id="1073253"/>
    <lineage>
        <taxon>Bacteria</taxon>
        <taxon>Bacillati</taxon>
        <taxon>Actinomycetota</taxon>
        <taxon>Actinomycetes</taxon>
        <taxon>Streptosporangiales</taxon>
        <taxon>Streptosporangiaceae</taxon>
        <taxon>Thermocatellispora</taxon>
    </lineage>
</organism>
<dbReference type="PANTHER" id="PTHR43398">
    <property type="entry name" value="DOLICHOL-PHOSPHATE MANNOSYLTRANSFERASE SUBUNIT 1"/>
    <property type="match status" value="1"/>
</dbReference>
<evidence type="ECO:0000259" key="5">
    <source>
        <dbReference type="Pfam" id="PF00535"/>
    </source>
</evidence>
<dbReference type="AlphaFoldDB" id="A0A840PGD4"/>
<feature type="compositionally biased region" description="Basic and acidic residues" evidence="4">
    <location>
        <begin position="12"/>
        <end position="23"/>
    </location>
</feature>
<evidence type="ECO:0000256" key="2">
    <source>
        <dbReference type="ARBA" id="ARBA00022676"/>
    </source>
</evidence>
<feature type="compositionally biased region" description="Polar residues" evidence="4">
    <location>
        <begin position="1"/>
        <end position="10"/>
    </location>
</feature>
<dbReference type="InterPro" id="IPR001173">
    <property type="entry name" value="Glyco_trans_2-like"/>
</dbReference>
<sequence>MTRSASSGSAEQKPELMIQRDSRAVSQGQAPPERTPAGVRAAQAVRLPEPWASSAVTVVMPTYNEADNLPAVLEALFALPLPALRVLVVDDNSPDGTGDLAERLAREEYGPERLSVLRRPGKQGLGRAYVHGITHALEHGADFVVQMDADLSHPPEAVPQMLGTLLSTEADVVIGSRYATGGKLAENWAPHRKALSAWANFYVRVLLHLRIRDVTAGFKIWRRETLRAIDVAGVASNGYSFQVEMNYRAVRLGLKIVEVPIRFEERHDGQSKMSLGVQLESALMPFRLRRLAGRLGAPPRE</sequence>
<dbReference type="PANTHER" id="PTHR43398:SF1">
    <property type="entry name" value="DOLICHOL-PHOSPHATE MANNOSYLTRANSFERASE SUBUNIT 1"/>
    <property type="match status" value="1"/>
</dbReference>
<dbReference type="InterPro" id="IPR039528">
    <property type="entry name" value="DPM1-like"/>
</dbReference>
<dbReference type="EMBL" id="JACHGN010000016">
    <property type="protein sequence ID" value="MBB5137003.1"/>
    <property type="molecule type" value="Genomic_DNA"/>
</dbReference>
<comment type="caution">
    <text evidence="6">The sequence shown here is derived from an EMBL/GenBank/DDBJ whole genome shotgun (WGS) entry which is preliminary data.</text>
</comment>
<keyword evidence="2 6" id="KW-0328">Glycosyltransferase</keyword>
<proteinExistence type="inferred from homology"/>
<keyword evidence="7" id="KW-1185">Reference proteome</keyword>
<dbReference type="Proteomes" id="UP000578449">
    <property type="component" value="Unassembled WGS sequence"/>
</dbReference>
<dbReference type="Pfam" id="PF00535">
    <property type="entry name" value="Glycos_transf_2"/>
    <property type="match status" value="1"/>
</dbReference>
<reference evidence="6 7" key="1">
    <citation type="submission" date="2020-08" db="EMBL/GenBank/DDBJ databases">
        <title>Genomic Encyclopedia of Type Strains, Phase IV (KMG-IV): sequencing the most valuable type-strain genomes for metagenomic binning, comparative biology and taxonomic classification.</title>
        <authorList>
            <person name="Goeker M."/>
        </authorList>
    </citation>
    <scope>NUCLEOTIDE SEQUENCE [LARGE SCALE GENOMIC DNA]</scope>
    <source>
        <strain evidence="6 7">DSM 45615</strain>
    </source>
</reference>
<name>A0A840PGD4_9ACTN</name>
<dbReference type="SUPFAM" id="SSF53448">
    <property type="entry name" value="Nucleotide-diphospho-sugar transferases"/>
    <property type="match status" value="1"/>
</dbReference>
<accession>A0A840PGD4</accession>
<dbReference type="Gene3D" id="3.90.550.10">
    <property type="entry name" value="Spore Coat Polysaccharide Biosynthesis Protein SpsA, Chain A"/>
    <property type="match status" value="1"/>
</dbReference>
<protein>
    <submittedName>
        <fullName evidence="6">Dolichol-phosphate mannosyltransferase</fullName>
        <ecNumber evidence="6">2.4.1.83</ecNumber>
    </submittedName>
</protein>
<evidence type="ECO:0000256" key="4">
    <source>
        <dbReference type="SAM" id="MobiDB-lite"/>
    </source>
</evidence>
<gene>
    <name evidence="6" type="ORF">HNP84_006755</name>
</gene>
<dbReference type="FunFam" id="3.90.550.10:FF:000122">
    <property type="entry name" value="Dolichol-phosphate mannosyltransferase subunit 1"/>
    <property type="match status" value="1"/>
</dbReference>
<comment type="similarity">
    <text evidence="1">Belongs to the glycosyltransferase 2 family.</text>
</comment>
<keyword evidence="3 6" id="KW-0808">Transferase</keyword>
<dbReference type="GO" id="GO:0009247">
    <property type="term" value="P:glycolipid biosynthetic process"/>
    <property type="evidence" value="ECO:0007669"/>
    <property type="project" value="TreeGrafter"/>
</dbReference>